<keyword evidence="9" id="KW-0808">Transferase</keyword>
<accession>A0ABR2VPT8</accession>
<dbReference type="InterPro" id="IPR016439">
    <property type="entry name" value="Lag1/Lac1-like"/>
</dbReference>
<keyword evidence="9" id="KW-0012">Acyltransferase</keyword>
<feature type="transmembrane region" description="Helical" evidence="7">
    <location>
        <begin position="316"/>
        <end position="336"/>
    </location>
</feature>
<proteinExistence type="inferred from homology"/>
<dbReference type="EC" id="2.3.1.24" evidence="9"/>
<dbReference type="PANTHER" id="PTHR12560">
    <property type="entry name" value="LONGEVITY ASSURANCE FACTOR 1 LAG1"/>
    <property type="match status" value="1"/>
</dbReference>
<comment type="subcellular location">
    <subcellularLocation>
        <location evidence="1">Membrane</location>
        <topology evidence="1">Multi-pass membrane protein</topology>
    </subcellularLocation>
</comment>
<evidence type="ECO:0000256" key="2">
    <source>
        <dbReference type="ARBA" id="ARBA00009808"/>
    </source>
</evidence>
<feature type="domain" description="TLC" evidence="8">
    <location>
        <begin position="136"/>
        <end position="347"/>
    </location>
</feature>
<feature type="transmembrane region" description="Helical" evidence="7">
    <location>
        <begin position="55"/>
        <end position="78"/>
    </location>
</feature>
<organism evidence="9 10">
    <name type="scientific">Basidiobolus ranarum</name>
    <dbReference type="NCBI Taxonomy" id="34480"/>
    <lineage>
        <taxon>Eukaryota</taxon>
        <taxon>Fungi</taxon>
        <taxon>Fungi incertae sedis</taxon>
        <taxon>Zoopagomycota</taxon>
        <taxon>Entomophthoromycotina</taxon>
        <taxon>Basidiobolomycetes</taxon>
        <taxon>Basidiobolales</taxon>
        <taxon>Basidiobolaceae</taxon>
        <taxon>Basidiobolus</taxon>
    </lineage>
</organism>
<comment type="caution">
    <text evidence="9">The sequence shown here is derived from an EMBL/GenBank/DDBJ whole genome shotgun (WGS) entry which is preliminary data.</text>
</comment>
<dbReference type="PANTHER" id="PTHR12560:SF0">
    <property type="entry name" value="LD18904P"/>
    <property type="match status" value="1"/>
</dbReference>
<feature type="transmembrane region" description="Helical" evidence="7">
    <location>
        <begin position="265"/>
        <end position="284"/>
    </location>
</feature>
<dbReference type="GO" id="GO:0050291">
    <property type="term" value="F:sphingosine N-acyltransferase activity"/>
    <property type="evidence" value="ECO:0007669"/>
    <property type="project" value="UniProtKB-EC"/>
</dbReference>
<keyword evidence="10" id="KW-1185">Reference proteome</keyword>
<feature type="transmembrane region" description="Helical" evidence="7">
    <location>
        <begin position="98"/>
        <end position="120"/>
    </location>
</feature>
<evidence type="ECO:0000256" key="7">
    <source>
        <dbReference type="SAM" id="Phobius"/>
    </source>
</evidence>
<evidence type="ECO:0000256" key="6">
    <source>
        <dbReference type="PROSITE-ProRule" id="PRU00205"/>
    </source>
</evidence>
<keyword evidence="5 6" id="KW-0472">Membrane</keyword>
<evidence type="ECO:0000313" key="10">
    <source>
        <dbReference type="Proteomes" id="UP001479436"/>
    </source>
</evidence>
<evidence type="ECO:0000256" key="1">
    <source>
        <dbReference type="ARBA" id="ARBA00004141"/>
    </source>
</evidence>
<name>A0ABR2VPT8_9FUNG</name>
<dbReference type="EMBL" id="JASJQH010008423">
    <property type="protein sequence ID" value="KAK9692796.1"/>
    <property type="molecule type" value="Genomic_DNA"/>
</dbReference>
<dbReference type="PROSITE" id="PS50922">
    <property type="entry name" value="TLC"/>
    <property type="match status" value="1"/>
</dbReference>
<dbReference type="SMART" id="SM00724">
    <property type="entry name" value="TLC"/>
    <property type="match status" value="1"/>
</dbReference>
<dbReference type="Proteomes" id="UP001479436">
    <property type="component" value="Unassembled WGS sequence"/>
</dbReference>
<evidence type="ECO:0000256" key="4">
    <source>
        <dbReference type="ARBA" id="ARBA00022989"/>
    </source>
</evidence>
<evidence type="ECO:0000256" key="5">
    <source>
        <dbReference type="ARBA" id="ARBA00023136"/>
    </source>
</evidence>
<keyword evidence="3 6" id="KW-0812">Transmembrane</keyword>
<feature type="transmembrane region" description="Helical" evidence="7">
    <location>
        <begin position="141"/>
        <end position="160"/>
    </location>
</feature>
<evidence type="ECO:0000259" key="8">
    <source>
        <dbReference type="PROSITE" id="PS50922"/>
    </source>
</evidence>
<dbReference type="Pfam" id="PF03798">
    <property type="entry name" value="TRAM_LAG1_CLN8"/>
    <property type="match status" value="1"/>
</dbReference>
<feature type="transmembrane region" description="Helical" evidence="7">
    <location>
        <begin position="214"/>
        <end position="230"/>
    </location>
</feature>
<evidence type="ECO:0000313" key="9">
    <source>
        <dbReference type="EMBL" id="KAK9692796.1"/>
    </source>
</evidence>
<protein>
    <submittedName>
        <fullName evidence="9">Sphingosine N-acyltransferase lag1</fullName>
        <ecNumber evidence="9">2.3.1.24</ecNumber>
    </submittedName>
</protein>
<gene>
    <name evidence="9" type="primary">lag1_8</name>
    <name evidence="9" type="ORF">K7432_014187</name>
</gene>
<sequence length="368" mass="43221">MEVKSTVDYRATPSKKMALKSTLHLWWNILVEHQIGNIPYPSLYKQPANWDSLEFPLIIILSIITGDILRIPLAAKFLRIQYRVPGEESLYVNGVDDAYFVAFWIVAFTFLRASIMEYVLKPIAKIGAIRSRGAQQRFLEQSWLFLYYTVSWSIGFYIIYSGPYWTNTAHFWIQYPHKAIPHLSKWYYLVQTGFWLQQFFVLHAEKKRSDYPQMLIHHIATSLLVSGSYITYFTRIGTSVLCIMDSADILLALAKCLRYLKFQKLCDCVFGSFVLVWAYTRHYLGFKIMWSMWIEADMYLQVDCRPYQGIFLCRELQYLFVGLFAVLQVLMIFWFIQILKIIWRVLSGSNAEDTRSDSESENVKSKET</sequence>
<comment type="similarity">
    <text evidence="2">Belongs to the sphingosine N-acyltransferase family.</text>
</comment>
<dbReference type="PIRSF" id="PIRSF005225">
    <property type="entry name" value="LAG1_LAC1"/>
    <property type="match status" value="1"/>
</dbReference>
<evidence type="ECO:0000256" key="3">
    <source>
        <dbReference type="ARBA" id="ARBA00022692"/>
    </source>
</evidence>
<reference evidence="9 10" key="1">
    <citation type="submission" date="2023-04" db="EMBL/GenBank/DDBJ databases">
        <title>Genome of Basidiobolus ranarum AG-B5.</title>
        <authorList>
            <person name="Stajich J.E."/>
            <person name="Carter-House D."/>
            <person name="Gryganskyi A."/>
        </authorList>
    </citation>
    <scope>NUCLEOTIDE SEQUENCE [LARGE SCALE GENOMIC DNA]</scope>
    <source>
        <strain evidence="9 10">AG-B5</strain>
    </source>
</reference>
<dbReference type="InterPro" id="IPR006634">
    <property type="entry name" value="TLC-dom"/>
</dbReference>
<keyword evidence="4 7" id="KW-1133">Transmembrane helix</keyword>